<dbReference type="GO" id="GO:0016829">
    <property type="term" value="F:lyase activity"/>
    <property type="evidence" value="ECO:0007669"/>
    <property type="project" value="UniProtKB-KW"/>
</dbReference>
<gene>
    <name evidence="1" type="ORF">JOH49_003326</name>
</gene>
<dbReference type="InterPro" id="IPR024997">
    <property type="entry name" value="DUF3892"/>
</dbReference>
<accession>A0A8I2C460</accession>
<keyword evidence="1" id="KW-0456">Lyase</keyword>
<comment type="caution">
    <text evidence="1">The sequence shown here is derived from an EMBL/GenBank/DDBJ whole genome shotgun (WGS) entry which is preliminary data.</text>
</comment>
<dbReference type="EMBL" id="JAFICZ010000001">
    <property type="protein sequence ID" value="MBP1293573.1"/>
    <property type="molecule type" value="Genomic_DNA"/>
</dbReference>
<evidence type="ECO:0000313" key="1">
    <source>
        <dbReference type="EMBL" id="MBP1293573.1"/>
    </source>
</evidence>
<proteinExistence type="predicted"/>
<protein>
    <submittedName>
        <fullName evidence="1">Isocitrate lyase</fullName>
    </submittedName>
</protein>
<dbReference type="Proteomes" id="UP000673383">
    <property type="component" value="Unassembled WGS sequence"/>
</dbReference>
<sequence length="88" mass="10096">MTRRITCITKLPSHQDRHRRIQAVGGSGWRDSEETAIANVKRDKSAYEITEQGKTVKVIVKTHDGREYLKTENDRFLPDNLLSLPECS</sequence>
<evidence type="ECO:0000313" key="2">
    <source>
        <dbReference type="Proteomes" id="UP000673383"/>
    </source>
</evidence>
<dbReference type="AlphaFoldDB" id="A0A8I2C460"/>
<dbReference type="Pfam" id="PF13031">
    <property type="entry name" value="DUF3892"/>
    <property type="match status" value="1"/>
</dbReference>
<organism evidence="1 2">
    <name type="scientific">Bradyrhizobium elkanii</name>
    <dbReference type="NCBI Taxonomy" id="29448"/>
    <lineage>
        <taxon>Bacteria</taxon>
        <taxon>Pseudomonadati</taxon>
        <taxon>Pseudomonadota</taxon>
        <taxon>Alphaproteobacteria</taxon>
        <taxon>Hyphomicrobiales</taxon>
        <taxon>Nitrobacteraceae</taxon>
        <taxon>Bradyrhizobium</taxon>
    </lineage>
</organism>
<reference evidence="1" key="1">
    <citation type="submission" date="2021-02" db="EMBL/GenBank/DDBJ databases">
        <title>Genomic Encyclopedia of Type Strains, Phase IV (KMG-V): Genome sequencing to study the core and pangenomes of soil and plant-associated prokaryotes.</title>
        <authorList>
            <person name="Whitman W."/>
        </authorList>
    </citation>
    <scope>NUCLEOTIDE SEQUENCE</scope>
    <source>
        <strain evidence="1">USDA 406</strain>
    </source>
</reference>
<name>A0A8I2C460_BRAEL</name>
<dbReference type="RefSeq" id="WP_080686996.1">
    <property type="nucleotide sequence ID" value="NZ_CP126003.1"/>
</dbReference>